<dbReference type="Pfam" id="PF00078">
    <property type="entry name" value="RVT_1"/>
    <property type="match status" value="1"/>
</dbReference>
<accession>A0AAE1CXK4</accession>
<evidence type="ECO:0000259" key="8">
    <source>
        <dbReference type="PROSITE" id="PS50878"/>
    </source>
</evidence>
<proteinExistence type="predicted"/>
<dbReference type="InterPro" id="IPR050951">
    <property type="entry name" value="Retrovirus_Pol_polyprotein"/>
</dbReference>
<dbReference type="PROSITE" id="PS50878">
    <property type="entry name" value="RT_POL"/>
    <property type="match status" value="1"/>
</dbReference>
<protein>
    <recommendedName>
        <fullName evidence="8">Reverse transcriptase domain-containing protein</fullName>
    </recommendedName>
</protein>
<dbReference type="GO" id="GO:0003964">
    <property type="term" value="F:RNA-directed DNA polymerase activity"/>
    <property type="evidence" value="ECO:0007669"/>
    <property type="project" value="UniProtKB-KW"/>
</dbReference>
<evidence type="ECO:0000313" key="9">
    <source>
        <dbReference type="EMBL" id="KAK3742076.1"/>
    </source>
</evidence>
<keyword evidence="6" id="KW-0378">Hydrolase</keyword>
<sequence>MGIVRRSKSNRFSPLHIVPKSDGKWRPCGDYRRLNASIDDDRYPLPYNKDFNNNLAGCTVFSKIDMIRGYYQIPMAPSSIAKTAVITPFGLWEFLCMPFGLNTAAQSFQCLMDGILRDLPFAFVYLDDILVASHSHQEHSPHLQQLFNLLSSNGMVINRVKCVFGASKLDFLGHRVSAEGITPLPDRFKALRDSSAPGDRTSLQRFLGMINYYHRFLSGIAAVLAPLHSQASGKGQHIDWSAECQNAFNKVKEVLS</sequence>
<keyword evidence="3" id="KW-0548">Nucleotidyltransferase</keyword>
<dbReference type="InterPro" id="IPR043502">
    <property type="entry name" value="DNA/RNA_pol_sf"/>
</dbReference>
<gene>
    <name evidence="9" type="ORF">RRG08_017537</name>
</gene>
<reference evidence="9" key="1">
    <citation type="journal article" date="2023" name="G3 (Bethesda)">
        <title>A reference genome for the long-term kleptoplast-retaining sea slug Elysia crispata morphotype clarki.</title>
        <authorList>
            <person name="Eastman K.E."/>
            <person name="Pendleton A.L."/>
            <person name="Shaikh M.A."/>
            <person name="Suttiyut T."/>
            <person name="Ogas R."/>
            <person name="Tomko P."/>
            <person name="Gavelis G."/>
            <person name="Widhalm J.R."/>
            <person name="Wisecaver J.H."/>
        </authorList>
    </citation>
    <scope>NUCLEOTIDE SEQUENCE</scope>
    <source>
        <strain evidence="9">ECLA1</strain>
    </source>
</reference>
<evidence type="ECO:0000256" key="6">
    <source>
        <dbReference type="ARBA" id="ARBA00022801"/>
    </source>
</evidence>
<keyword evidence="1" id="KW-0645">Protease</keyword>
<dbReference type="PANTHER" id="PTHR37984">
    <property type="entry name" value="PROTEIN CBG26694"/>
    <property type="match status" value="1"/>
</dbReference>
<dbReference type="Gene3D" id="3.10.10.10">
    <property type="entry name" value="HIV Type 1 Reverse Transcriptase, subunit A, domain 1"/>
    <property type="match status" value="1"/>
</dbReference>
<keyword evidence="10" id="KW-1185">Reference proteome</keyword>
<organism evidence="9 10">
    <name type="scientific">Elysia crispata</name>
    <name type="common">lettuce slug</name>
    <dbReference type="NCBI Taxonomy" id="231223"/>
    <lineage>
        <taxon>Eukaryota</taxon>
        <taxon>Metazoa</taxon>
        <taxon>Spiralia</taxon>
        <taxon>Lophotrochozoa</taxon>
        <taxon>Mollusca</taxon>
        <taxon>Gastropoda</taxon>
        <taxon>Heterobranchia</taxon>
        <taxon>Euthyneura</taxon>
        <taxon>Panpulmonata</taxon>
        <taxon>Sacoglossa</taxon>
        <taxon>Placobranchoidea</taxon>
        <taxon>Plakobranchidae</taxon>
        <taxon>Elysia</taxon>
    </lineage>
</organism>
<keyword evidence="4" id="KW-0540">Nuclease</keyword>
<dbReference type="SUPFAM" id="SSF56672">
    <property type="entry name" value="DNA/RNA polymerases"/>
    <property type="match status" value="1"/>
</dbReference>
<feature type="domain" description="Reverse transcriptase" evidence="8">
    <location>
        <begin position="1"/>
        <end position="176"/>
    </location>
</feature>
<dbReference type="FunFam" id="3.10.10.10:FF:000007">
    <property type="entry name" value="Retrovirus-related Pol polyprotein from transposon 17.6-like Protein"/>
    <property type="match status" value="1"/>
</dbReference>
<dbReference type="CDD" id="cd01647">
    <property type="entry name" value="RT_LTR"/>
    <property type="match status" value="1"/>
</dbReference>
<evidence type="ECO:0000256" key="7">
    <source>
        <dbReference type="ARBA" id="ARBA00022918"/>
    </source>
</evidence>
<dbReference type="Gene3D" id="3.30.70.270">
    <property type="match status" value="2"/>
</dbReference>
<evidence type="ECO:0000313" key="10">
    <source>
        <dbReference type="Proteomes" id="UP001283361"/>
    </source>
</evidence>
<keyword evidence="5" id="KW-0255">Endonuclease</keyword>
<dbReference type="GO" id="GO:0004519">
    <property type="term" value="F:endonuclease activity"/>
    <property type="evidence" value="ECO:0007669"/>
    <property type="project" value="UniProtKB-KW"/>
</dbReference>
<dbReference type="EMBL" id="JAWDGP010006377">
    <property type="protein sequence ID" value="KAK3742076.1"/>
    <property type="molecule type" value="Genomic_DNA"/>
</dbReference>
<dbReference type="PANTHER" id="PTHR37984:SF5">
    <property type="entry name" value="PROTEIN NYNRIN-LIKE"/>
    <property type="match status" value="1"/>
</dbReference>
<dbReference type="AlphaFoldDB" id="A0AAE1CXK4"/>
<comment type="caution">
    <text evidence="9">The sequence shown here is derived from an EMBL/GenBank/DDBJ whole genome shotgun (WGS) entry which is preliminary data.</text>
</comment>
<evidence type="ECO:0000256" key="3">
    <source>
        <dbReference type="ARBA" id="ARBA00022695"/>
    </source>
</evidence>
<name>A0AAE1CXK4_9GAST</name>
<evidence type="ECO:0000256" key="2">
    <source>
        <dbReference type="ARBA" id="ARBA00022679"/>
    </source>
</evidence>
<dbReference type="GO" id="GO:0006508">
    <property type="term" value="P:proteolysis"/>
    <property type="evidence" value="ECO:0007669"/>
    <property type="project" value="UniProtKB-KW"/>
</dbReference>
<dbReference type="InterPro" id="IPR000477">
    <property type="entry name" value="RT_dom"/>
</dbReference>
<evidence type="ECO:0000256" key="1">
    <source>
        <dbReference type="ARBA" id="ARBA00022670"/>
    </source>
</evidence>
<keyword evidence="2" id="KW-0808">Transferase</keyword>
<evidence type="ECO:0000256" key="5">
    <source>
        <dbReference type="ARBA" id="ARBA00022759"/>
    </source>
</evidence>
<evidence type="ECO:0000256" key="4">
    <source>
        <dbReference type="ARBA" id="ARBA00022722"/>
    </source>
</evidence>
<keyword evidence="7" id="KW-0695">RNA-directed DNA polymerase</keyword>
<dbReference type="GO" id="GO:0008233">
    <property type="term" value="F:peptidase activity"/>
    <property type="evidence" value="ECO:0007669"/>
    <property type="project" value="UniProtKB-KW"/>
</dbReference>
<dbReference type="Proteomes" id="UP001283361">
    <property type="component" value="Unassembled WGS sequence"/>
</dbReference>
<dbReference type="InterPro" id="IPR043128">
    <property type="entry name" value="Rev_trsase/Diguanyl_cyclase"/>
</dbReference>